<reference evidence="1" key="1">
    <citation type="submission" date="2021-06" db="EMBL/GenBank/DDBJ databases">
        <authorList>
            <person name="Kallberg Y."/>
            <person name="Tangrot J."/>
            <person name="Rosling A."/>
        </authorList>
    </citation>
    <scope>NUCLEOTIDE SEQUENCE</scope>
    <source>
        <strain evidence="1">28 12/20/2015</strain>
    </source>
</reference>
<dbReference type="EMBL" id="CAJVPW010002769">
    <property type="protein sequence ID" value="CAG8512892.1"/>
    <property type="molecule type" value="Genomic_DNA"/>
</dbReference>
<gene>
    <name evidence="1" type="ORF">SPELUC_LOCUS3560</name>
</gene>
<evidence type="ECO:0000313" key="1">
    <source>
        <dbReference type="EMBL" id="CAG8512892.1"/>
    </source>
</evidence>
<dbReference type="Proteomes" id="UP000789366">
    <property type="component" value="Unassembled WGS sequence"/>
</dbReference>
<sequence length="188" mass="21970">MLLRLHGEMKSIIRSQSEEIKKIKDTLNNLHKIDEMSSRAQWPYWKYIINDIFLDFKYPDDETIKSVALCILSSKQLKHMRLLINNGECDSFFKSTICSITKDKLCKHRGTIIKKIKDKLFKCLRKLNSPISTMSSQTYMDSIISKVWAKDQPTEDDKVFVIAVCFYILDSKYEGMKLDPEKSNAERS</sequence>
<evidence type="ECO:0000313" key="2">
    <source>
        <dbReference type="Proteomes" id="UP000789366"/>
    </source>
</evidence>
<protein>
    <submittedName>
        <fullName evidence="1">15352_t:CDS:1</fullName>
    </submittedName>
</protein>
<name>A0ACA9L7E1_9GLOM</name>
<keyword evidence="2" id="KW-1185">Reference proteome</keyword>
<proteinExistence type="predicted"/>
<organism evidence="1 2">
    <name type="scientific">Cetraspora pellucida</name>
    <dbReference type="NCBI Taxonomy" id="1433469"/>
    <lineage>
        <taxon>Eukaryota</taxon>
        <taxon>Fungi</taxon>
        <taxon>Fungi incertae sedis</taxon>
        <taxon>Mucoromycota</taxon>
        <taxon>Glomeromycotina</taxon>
        <taxon>Glomeromycetes</taxon>
        <taxon>Diversisporales</taxon>
        <taxon>Gigasporaceae</taxon>
        <taxon>Cetraspora</taxon>
    </lineage>
</organism>
<comment type="caution">
    <text evidence="1">The sequence shown here is derived from an EMBL/GenBank/DDBJ whole genome shotgun (WGS) entry which is preliminary data.</text>
</comment>
<accession>A0ACA9L7E1</accession>